<dbReference type="EnsemblMetazoa" id="AALB001674-RA">
    <property type="protein sequence ID" value="AALB001674-PA"/>
    <property type="gene ID" value="AALB001674"/>
</dbReference>
<keyword evidence="6" id="KW-1185">Reference proteome</keyword>
<comment type="similarity">
    <text evidence="1 4">Belongs to the UDP-glycosyltransferase family.</text>
</comment>
<dbReference type="PANTHER" id="PTHR48043">
    <property type="entry name" value="EG:EG0003.4 PROTEIN-RELATED"/>
    <property type="match status" value="1"/>
</dbReference>
<evidence type="ECO:0000313" key="6">
    <source>
        <dbReference type="Proteomes" id="UP000069272"/>
    </source>
</evidence>
<dbReference type="InterPro" id="IPR002213">
    <property type="entry name" value="UDP_glucos_trans"/>
</dbReference>
<dbReference type="Pfam" id="PF00201">
    <property type="entry name" value="UDPGT"/>
    <property type="match status" value="1"/>
</dbReference>
<keyword evidence="2 4" id="KW-0328">Glycosyltransferase</keyword>
<dbReference type="Gene3D" id="3.40.50.2000">
    <property type="entry name" value="Glycogen Phosphorylase B"/>
    <property type="match status" value="2"/>
</dbReference>
<name>A0A182F5D1_ANOAL</name>
<sequence length="546" mass="62477">MVRGHGERVRPEWLVVVAIVCVTIGHLPLQTDGARILAIFPSPARSHQIVYRAYLEGLIERGHQLTVMTTDPFPTAHPNVTIIDWSFAYQIVTDNFDVVDMKQRNMNFYQIANRLRQITRLFLSAQLAHPEVQALIHSRDAHFDVVIVEYYQFTPMYAFAELFGAPLIGITSIDSMGMCHEAMGNVMNVVAHPEMNHKFTKELTFLQRVEAVISNLVIKYHIMPTDFSTFDRLIEQHFGSNMTRSAELMNRVDFLMVNAEPALGYVRPILPNTVQLGFLHVKPPKPLPMELQSYLDASEHGVVYFSLGTLIRSDSLNQHNLNLFLEVFKSLKYDVLWKHDGELDLNGTTNIRMVRWCPQQDVLAHPKVKVFVMQGGQQSMEEAIDRHVPLVVIPFNFDQFGNADKVVDLGIGQSVWMERLTVEKLRERVIEVASNQRYKRNIVRLGRLVRDQPMRPVEKAVWWTEYVIRHNGAGHYRYAAARMPFLQYHYYDVAAAGLLLAAIVLTTLAYFVARFVRSVGQKLALQFDGLHRRLVASSVALKEKAL</sequence>
<proteinExistence type="inferred from homology"/>
<evidence type="ECO:0000256" key="1">
    <source>
        <dbReference type="ARBA" id="ARBA00009995"/>
    </source>
</evidence>
<evidence type="ECO:0000313" key="5">
    <source>
        <dbReference type="EnsemblMetazoa" id="AALB001674-PA"/>
    </source>
</evidence>
<accession>A0A182F5D1</accession>
<dbReference type="CDD" id="cd03784">
    <property type="entry name" value="GT1_Gtf-like"/>
    <property type="match status" value="1"/>
</dbReference>
<organism evidence="5 6">
    <name type="scientific">Anopheles albimanus</name>
    <name type="common">New world malaria mosquito</name>
    <dbReference type="NCBI Taxonomy" id="7167"/>
    <lineage>
        <taxon>Eukaryota</taxon>
        <taxon>Metazoa</taxon>
        <taxon>Ecdysozoa</taxon>
        <taxon>Arthropoda</taxon>
        <taxon>Hexapoda</taxon>
        <taxon>Insecta</taxon>
        <taxon>Pterygota</taxon>
        <taxon>Neoptera</taxon>
        <taxon>Endopterygota</taxon>
        <taxon>Diptera</taxon>
        <taxon>Nematocera</taxon>
        <taxon>Culicoidea</taxon>
        <taxon>Culicidae</taxon>
        <taxon>Anophelinae</taxon>
        <taxon>Anopheles</taxon>
    </lineage>
</organism>
<dbReference type="VEuPathDB" id="VectorBase:AALB001674"/>
<dbReference type="AlphaFoldDB" id="A0A182F5D1"/>
<protein>
    <submittedName>
        <fullName evidence="5">Uncharacterized protein</fullName>
    </submittedName>
</protein>
<dbReference type="SUPFAM" id="SSF53756">
    <property type="entry name" value="UDP-Glycosyltransferase/glycogen phosphorylase"/>
    <property type="match status" value="1"/>
</dbReference>
<dbReference type="VEuPathDB" id="VectorBase:AALB20_027461"/>
<dbReference type="PANTHER" id="PTHR48043:SF145">
    <property type="entry name" value="FI06409P-RELATED"/>
    <property type="match status" value="1"/>
</dbReference>
<dbReference type="PROSITE" id="PS00375">
    <property type="entry name" value="UDPGT"/>
    <property type="match status" value="1"/>
</dbReference>
<evidence type="ECO:0000256" key="4">
    <source>
        <dbReference type="RuleBase" id="RU003718"/>
    </source>
</evidence>
<dbReference type="InterPro" id="IPR035595">
    <property type="entry name" value="UDP_glycos_trans_CS"/>
</dbReference>
<keyword evidence="3 4" id="KW-0808">Transferase</keyword>
<dbReference type="GO" id="GO:0008194">
    <property type="term" value="F:UDP-glycosyltransferase activity"/>
    <property type="evidence" value="ECO:0007669"/>
    <property type="project" value="InterPro"/>
</dbReference>
<reference evidence="5 6" key="1">
    <citation type="journal article" date="2017" name="G3 (Bethesda)">
        <title>The Physical Genome Mapping of Anopheles albimanus Corrected Scaffold Misassemblies and Identified Interarm Rearrangements in Genus Anopheles.</title>
        <authorList>
            <person name="Artemov G.N."/>
            <person name="Peery A.N."/>
            <person name="Jiang X."/>
            <person name="Tu Z."/>
            <person name="Stegniy V.N."/>
            <person name="Sharakhova M.V."/>
            <person name="Sharakhov I.V."/>
        </authorList>
    </citation>
    <scope>NUCLEOTIDE SEQUENCE [LARGE SCALE GENOMIC DNA]</scope>
    <source>
        <strain evidence="5 6">ALBI9_A</strain>
    </source>
</reference>
<dbReference type="FunFam" id="3.40.50.2000:FF:000050">
    <property type="entry name" value="UDP-glucuronosyltransferase"/>
    <property type="match status" value="1"/>
</dbReference>
<reference evidence="5" key="2">
    <citation type="submission" date="2022-08" db="UniProtKB">
        <authorList>
            <consortium name="EnsemblMetazoa"/>
        </authorList>
    </citation>
    <scope>IDENTIFICATION</scope>
    <source>
        <strain evidence="5">STECLA/ALBI9_A</strain>
    </source>
</reference>
<evidence type="ECO:0000256" key="3">
    <source>
        <dbReference type="ARBA" id="ARBA00022679"/>
    </source>
</evidence>
<dbReference type="InterPro" id="IPR050271">
    <property type="entry name" value="UDP-glycosyltransferase"/>
</dbReference>
<dbReference type="STRING" id="7167.A0A182F5D1"/>
<evidence type="ECO:0000256" key="2">
    <source>
        <dbReference type="ARBA" id="ARBA00022676"/>
    </source>
</evidence>
<dbReference type="Proteomes" id="UP000069272">
    <property type="component" value="Chromosome 2L"/>
</dbReference>